<keyword evidence="4" id="KW-1185">Reference proteome</keyword>
<dbReference type="RefSeq" id="WP_345336054.1">
    <property type="nucleotide sequence ID" value="NZ_BAABJZ010000090.1"/>
</dbReference>
<proteinExistence type="inferred from homology"/>
<dbReference type="InterPro" id="IPR010203">
    <property type="entry name" value="RraA"/>
</dbReference>
<dbReference type="NCBIfam" id="TIGR02998">
    <property type="entry name" value="RraA_entero"/>
    <property type="match status" value="1"/>
</dbReference>
<keyword evidence="1 2" id="KW-0963">Cytoplasm</keyword>
<name>A0ABP9F3F0_9GAMM</name>
<dbReference type="PANTHER" id="PTHR33254">
    <property type="entry name" value="4-HYDROXY-4-METHYL-2-OXOGLUTARATE ALDOLASE 3-RELATED"/>
    <property type="match status" value="1"/>
</dbReference>
<gene>
    <name evidence="2 3" type="primary">rraA</name>
    <name evidence="3" type="ORF">GCM10023333_28080</name>
</gene>
<sequence length="161" mass="17085">MHYNTSELCDLYGDQIDVVEPIFSNFGGVASFGGQVSTVKCFEDNSAIAEALERDGSGKVLVIDGGGSMRRALIDLALAERAVEQGWEGLVVSGAVRDVDGLEDLDLGIMALAPIPVGASQNREGQIDIPVNFGGVTFMPEDHLYIDATGIILSDEPLDLE</sequence>
<dbReference type="NCBIfam" id="NF006875">
    <property type="entry name" value="PRK09372.1"/>
    <property type="match status" value="1"/>
</dbReference>
<accession>A0ABP9F3F0</accession>
<organism evidence="3 4">
    <name type="scientific">Ferrimonas pelagia</name>
    <dbReference type="NCBI Taxonomy" id="1177826"/>
    <lineage>
        <taxon>Bacteria</taxon>
        <taxon>Pseudomonadati</taxon>
        <taxon>Pseudomonadota</taxon>
        <taxon>Gammaproteobacteria</taxon>
        <taxon>Alteromonadales</taxon>
        <taxon>Ferrimonadaceae</taxon>
        <taxon>Ferrimonas</taxon>
    </lineage>
</organism>
<reference evidence="4" key="1">
    <citation type="journal article" date="2019" name="Int. J. Syst. Evol. Microbiol.">
        <title>The Global Catalogue of Microorganisms (GCM) 10K type strain sequencing project: providing services to taxonomists for standard genome sequencing and annotation.</title>
        <authorList>
            <consortium name="The Broad Institute Genomics Platform"/>
            <consortium name="The Broad Institute Genome Sequencing Center for Infectious Disease"/>
            <person name="Wu L."/>
            <person name="Ma J."/>
        </authorList>
    </citation>
    <scope>NUCLEOTIDE SEQUENCE [LARGE SCALE GENOMIC DNA]</scope>
    <source>
        <strain evidence="4">JCM 18401</strain>
    </source>
</reference>
<dbReference type="InterPro" id="IPR036704">
    <property type="entry name" value="RraA/RraA-like_sf"/>
</dbReference>
<evidence type="ECO:0000256" key="2">
    <source>
        <dbReference type="HAMAP-Rule" id="MF_00471"/>
    </source>
</evidence>
<dbReference type="NCBIfam" id="TIGR01935">
    <property type="entry name" value="NOT-MenG"/>
    <property type="match status" value="1"/>
</dbReference>
<dbReference type="Pfam" id="PF03737">
    <property type="entry name" value="RraA-like"/>
    <property type="match status" value="1"/>
</dbReference>
<dbReference type="EMBL" id="BAABJZ010000090">
    <property type="protein sequence ID" value="GAA4893248.1"/>
    <property type="molecule type" value="Genomic_DNA"/>
</dbReference>
<comment type="caution">
    <text evidence="3">The sequence shown here is derived from an EMBL/GenBank/DDBJ whole genome shotgun (WGS) entry which is preliminary data.</text>
</comment>
<comment type="subunit">
    <text evidence="2">Homotrimer. Binds to both RNA-binding sites in the C-terminal region of Rne and to RhlB.</text>
</comment>
<evidence type="ECO:0000313" key="3">
    <source>
        <dbReference type="EMBL" id="GAA4893248.1"/>
    </source>
</evidence>
<comment type="function">
    <text evidence="2">Globally modulates RNA abundance by binding to RNase E (Rne) and regulating its endonucleolytic activity. Can modulate Rne action in a substrate-dependent manner by altering the composition of the degradosome. Modulates RNA-binding and helicase activities of the degradosome.</text>
</comment>
<comment type="subcellular location">
    <subcellularLocation>
        <location evidence="2">Cytoplasm</location>
    </subcellularLocation>
</comment>
<dbReference type="PANTHER" id="PTHR33254:SF29">
    <property type="entry name" value="REGULATOR OF RIBONUCLEASE ACTIVITY A"/>
    <property type="match status" value="1"/>
</dbReference>
<dbReference type="InterPro" id="IPR005493">
    <property type="entry name" value="RraA/RraA-like"/>
</dbReference>
<evidence type="ECO:0000256" key="1">
    <source>
        <dbReference type="ARBA" id="ARBA00022490"/>
    </source>
</evidence>
<dbReference type="Gene3D" id="3.50.30.40">
    <property type="entry name" value="Ribonuclease E inhibitor RraA/RraA-like"/>
    <property type="match status" value="1"/>
</dbReference>
<protein>
    <recommendedName>
        <fullName evidence="2">Regulator of ribonuclease activity A</fullName>
    </recommendedName>
</protein>
<dbReference type="InterPro" id="IPR014339">
    <property type="entry name" value="RraA_gpbac"/>
</dbReference>
<evidence type="ECO:0000313" key="4">
    <source>
        <dbReference type="Proteomes" id="UP001499988"/>
    </source>
</evidence>
<dbReference type="HAMAP" id="MF_00471">
    <property type="entry name" value="RraA"/>
    <property type="match status" value="1"/>
</dbReference>
<dbReference type="Proteomes" id="UP001499988">
    <property type="component" value="Unassembled WGS sequence"/>
</dbReference>
<comment type="similarity">
    <text evidence="2">Belongs to the RraA family.</text>
</comment>
<dbReference type="CDD" id="cd16841">
    <property type="entry name" value="RraA_family"/>
    <property type="match status" value="1"/>
</dbReference>
<dbReference type="SUPFAM" id="SSF89562">
    <property type="entry name" value="RraA-like"/>
    <property type="match status" value="1"/>
</dbReference>